<proteinExistence type="predicted"/>
<evidence type="ECO:0000313" key="2">
    <source>
        <dbReference type="EMBL" id="OGF40175.1"/>
    </source>
</evidence>
<evidence type="ECO:0000313" key="3">
    <source>
        <dbReference type="Proteomes" id="UP000177579"/>
    </source>
</evidence>
<dbReference type="InterPro" id="IPR029471">
    <property type="entry name" value="HNH_5"/>
</dbReference>
<dbReference type="Pfam" id="PF14279">
    <property type="entry name" value="HNH_5"/>
    <property type="match status" value="1"/>
</dbReference>
<organism evidence="2 3">
    <name type="scientific">Candidatus Falkowbacteria bacterium RIFOXYD2_FULL_34_120</name>
    <dbReference type="NCBI Taxonomy" id="1798007"/>
    <lineage>
        <taxon>Bacteria</taxon>
        <taxon>Candidatus Falkowiibacteriota</taxon>
    </lineage>
</organism>
<dbReference type="AlphaFoldDB" id="A0A1F5TMJ5"/>
<sequence>MQETVHVYANNYLRNLHSEIYKLNNNQTSEDFLNFFIKDDVFSIDLICKDKGQIELYINEVKELFGFNKKIMFVEFNDIVQRWNEIVYLIKREKSLENYFYEIIRFSILAKKLYNEKIGIKEYEINESFHFYDLRSTESVILITNNHLLLKTEQQRRRYINKCVDYINNLVSDKHKRKSIPKKVKNDLWINYFGQQNATGKCYVCRSEIHITKFEAGHVVPDSMGGLPTVENLRPICGGCNKAIGKENLYSFKVRYYPDNK</sequence>
<evidence type="ECO:0000259" key="1">
    <source>
        <dbReference type="Pfam" id="PF14279"/>
    </source>
</evidence>
<feature type="domain" description="HNH endonuclease 5" evidence="1">
    <location>
        <begin position="202"/>
        <end position="246"/>
    </location>
</feature>
<dbReference type="Proteomes" id="UP000177579">
    <property type="component" value="Unassembled WGS sequence"/>
</dbReference>
<name>A0A1F5TMJ5_9BACT</name>
<gene>
    <name evidence="2" type="ORF">A2531_06550</name>
</gene>
<dbReference type="Gene3D" id="1.10.30.50">
    <property type="match status" value="1"/>
</dbReference>
<protein>
    <recommendedName>
        <fullName evidence="1">HNH endonuclease 5 domain-containing protein</fullName>
    </recommendedName>
</protein>
<dbReference type="InterPro" id="IPR003615">
    <property type="entry name" value="HNH_nuc"/>
</dbReference>
<reference evidence="2 3" key="1">
    <citation type="journal article" date="2016" name="Nat. Commun.">
        <title>Thousands of microbial genomes shed light on interconnected biogeochemical processes in an aquifer system.</title>
        <authorList>
            <person name="Anantharaman K."/>
            <person name="Brown C.T."/>
            <person name="Hug L.A."/>
            <person name="Sharon I."/>
            <person name="Castelle C.J."/>
            <person name="Probst A.J."/>
            <person name="Thomas B.C."/>
            <person name="Singh A."/>
            <person name="Wilkins M.J."/>
            <person name="Karaoz U."/>
            <person name="Brodie E.L."/>
            <person name="Williams K.H."/>
            <person name="Hubbard S.S."/>
            <person name="Banfield J.F."/>
        </authorList>
    </citation>
    <scope>NUCLEOTIDE SEQUENCE [LARGE SCALE GENOMIC DNA]</scope>
</reference>
<dbReference type="CDD" id="cd00085">
    <property type="entry name" value="HNHc"/>
    <property type="match status" value="1"/>
</dbReference>
<accession>A0A1F5TMJ5</accession>
<comment type="caution">
    <text evidence="2">The sequence shown here is derived from an EMBL/GenBank/DDBJ whole genome shotgun (WGS) entry which is preliminary data.</text>
</comment>
<dbReference type="EMBL" id="MFGO01000035">
    <property type="protein sequence ID" value="OGF40175.1"/>
    <property type="molecule type" value="Genomic_DNA"/>
</dbReference>